<accession>A0A8J6JFH1</accession>
<proteinExistence type="predicted"/>
<protein>
    <submittedName>
        <fullName evidence="2">Uncharacterized protein</fullName>
    </submittedName>
</protein>
<sequence length="735" mass="74597">MRNKIEYAGRVFSDEVGAAYHLTSGDCLLSLAAMSDSLAADALEFDVKSSDTTLINYSPNAQMAYLYRGERVGTFYVQNVARTGVDTYHFTAASAMGLLMGKTHYGGMYTGQTVEEVVADIVAGTGVTVSIKTVFLAYKLYGWLPVATARDNLSQVLFAIGAALRTNADGVLRVTSLFAEPSWARDSGKCFIDGSVGYGTPVSRVIVTEHKWETGTETVELFAGAAGQGDIIRFDEPMHSLSASGFAILESNCNYARLSQGTGTLTGTKYVHNMRDIVRTVSETEGNDVTVKEAYLVSLMNSVGVAERLAGYYANAETITQRAIWAGEHAGDVVRTAHPYGGYVDVMLTNVDIAMSGVLAADEEGVVGYKPQPPESQEYYDHEEVLTGSGEWTSPIDGTITVVLIGGGDGGASGNAGEKGGTGQRSTYTDFWDKQVVITPGPGGNGGAGGDGGSGGKLLQVSIEVAKGQKFQFASGLGGTSESNGSATTFGEYTSDNGAPSDSGYTDPVSGVKYAAKGTNGKSGGKGSGVGDDGSSIVAGDTVDGYTPGERGTTVSASDNGYYRGNSIEATTIGATSLGGLGGGAAVGANGNAGGSGTAAAASSDNTDTTNKAFTGSLTLVPGPGGRGATPPAPAAKALLGAGGDGGHGGGGGGGTGGGQYIHDRNTTQWPGITFNVTENVGNGVPGVGGGGGPGGSGGPGGVLVYYSIPKVVKSGRFLANGKPFFARGRRTLAV</sequence>
<dbReference type="EMBL" id="JACOPP010000035">
    <property type="protein sequence ID" value="MBC5735068.1"/>
    <property type="molecule type" value="Genomic_DNA"/>
</dbReference>
<dbReference type="RefSeq" id="WP_186908859.1">
    <property type="nucleotide sequence ID" value="NZ_JACOPP010000035.1"/>
</dbReference>
<reference evidence="2" key="1">
    <citation type="submission" date="2020-08" db="EMBL/GenBank/DDBJ databases">
        <title>Genome public.</title>
        <authorList>
            <person name="Liu C."/>
            <person name="Sun Q."/>
        </authorList>
    </citation>
    <scope>NUCLEOTIDE SEQUENCE</scope>
    <source>
        <strain evidence="2">NSJ-51</strain>
    </source>
</reference>
<keyword evidence="3" id="KW-1185">Reference proteome</keyword>
<dbReference type="Proteomes" id="UP000661435">
    <property type="component" value="Unassembled WGS sequence"/>
</dbReference>
<organism evidence="2 3">
    <name type="scientific">Lawsonibacter hominis</name>
    <dbReference type="NCBI Taxonomy" id="2763053"/>
    <lineage>
        <taxon>Bacteria</taxon>
        <taxon>Bacillati</taxon>
        <taxon>Bacillota</taxon>
        <taxon>Clostridia</taxon>
        <taxon>Eubacteriales</taxon>
        <taxon>Oscillospiraceae</taxon>
        <taxon>Lawsonibacter</taxon>
    </lineage>
</organism>
<dbReference type="AlphaFoldDB" id="A0A8J6JFH1"/>
<evidence type="ECO:0000313" key="2">
    <source>
        <dbReference type="EMBL" id="MBC5735068.1"/>
    </source>
</evidence>
<dbReference type="SUPFAM" id="SSF69279">
    <property type="entry name" value="Phage tail proteins"/>
    <property type="match status" value="1"/>
</dbReference>
<evidence type="ECO:0000256" key="1">
    <source>
        <dbReference type="SAM" id="MobiDB-lite"/>
    </source>
</evidence>
<gene>
    <name evidence="2" type="ORF">H8S57_15230</name>
</gene>
<comment type="caution">
    <text evidence="2">The sequence shown here is derived from an EMBL/GenBank/DDBJ whole genome shotgun (WGS) entry which is preliminary data.</text>
</comment>
<feature type="compositionally biased region" description="Gly residues" evidence="1">
    <location>
        <begin position="521"/>
        <end position="532"/>
    </location>
</feature>
<feature type="region of interest" description="Disordered" evidence="1">
    <location>
        <begin position="518"/>
        <end position="558"/>
    </location>
</feature>
<name>A0A8J6JFH1_9FIRM</name>
<evidence type="ECO:0000313" key="3">
    <source>
        <dbReference type="Proteomes" id="UP000661435"/>
    </source>
</evidence>